<keyword evidence="8" id="KW-0648">Protein biosynthesis</keyword>
<dbReference type="GO" id="GO:0006430">
    <property type="term" value="P:lysyl-tRNA aminoacylation"/>
    <property type="evidence" value="ECO:0007669"/>
    <property type="project" value="InterPro"/>
</dbReference>
<evidence type="ECO:0000256" key="13">
    <source>
        <dbReference type="SAM" id="MobiDB-lite"/>
    </source>
</evidence>
<feature type="region of interest" description="Disordered" evidence="13">
    <location>
        <begin position="574"/>
        <end position="629"/>
    </location>
</feature>
<evidence type="ECO:0000256" key="12">
    <source>
        <dbReference type="RuleBase" id="RU003748"/>
    </source>
</evidence>
<dbReference type="PANTHER" id="PTHR42918:SF9">
    <property type="entry name" value="LYSINE--TRNA LIGASE"/>
    <property type="match status" value="1"/>
</dbReference>
<name>F2TYB2_SALR5</name>
<dbReference type="GO" id="GO:0005739">
    <property type="term" value="C:mitochondrion"/>
    <property type="evidence" value="ECO:0007669"/>
    <property type="project" value="TreeGrafter"/>
</dbReference>
<sequence>MADNVNPEGLSKNELKRRQKAARKAEQKAAKAAKAAQQQPKEGAKAKAAKEDQLSPDQYYEMRTKLVQGLKTDGPVQPYPHKFHVSISLTEFHRKYEALEKEQFASETVSVAGRIQLKRASGKRLVFYDIHGEGTKLQVMAEISRHDATPDFETIHGLLRRGDVIGIVGFPTRTKRGELSIVPKEVQLLAPCLHMLPHQHFGITNKETRYRQRYLDLITNRSVRNNFVVRANIISYVRRFLDMNGFLEVETPMMNMVAGGATAKPFITHHNDLNLDLFLRVAPELYLKMLVVGGFDRVYELGRQFRNEQIDMTHNPEFTSCEFYMAYADFNDLMVMTEELIAGMVKSIKGTYKVTYHPDGPDGEAQEIDFTPPFRRVSLVQGLEEATGRKFPEPRTFHTEETRKWLDDLCTELGVDCPAPRTTARLTDKLVGEYLESKAVNPTFIIDHPQVMSPLAKWHRSVPGLTERFELFVSTKEVCNAYTELNDPQVQRERFEQQAKDKAMGDDEAQAIDEAFVKALEHGLPPTAGWGMGIDRMTMFLTDSNNIKEVLLFPAMKPEDVEKADALASVVDKQKDAAEHIHDSQPKHEKKPKQKKEKKAADSAKKQEKKQDKGGDDKDAKLKKAALKEGGKKGQDLAGMCDMGGIKFYHVVMEKCEGNIDLLMLALEGMNKEVDASADDRKGGAGNLAKMLLSASNEQLAIVCHVPESITDLSPKDWVKEATVGMDVEILSESKTLITAVIKANPDKEKFPLKMRDQIANLGFSLLTKKGLVPEEDESDDDFNLADAYEDNGIEW</sequence>
<dbReference type="EMBL" id="GL832956">
    <property type="protein sequence ID" value="EGD76371.1"/>
    <property type="molecule type" value="Genomic_DNA"/>
</dbReference>
<dbReference type="SUPFAM" id="SSF50249">
    <property type="entry name" value="Nucleic acid-binding proteins"/>
    <property type="match status" value="1"/>
</dbReference>
<dbReference type="FunFam" id="3.30.930.10:FF:000238">
    <property type="entry name" value="Lysine--tRNA ligase"/>
    <property type="match status" value="1"/>
</dbReference>
<dbReference type="OrthoDB" id="21243at2759"/>
<dbReference type="Pfam" id="PF00152">
    <property type="entry name" value="tRNA-synt_2"/>
    <property type="match status" value="1"/>
</dbReference>
<organism evidence="16">
    <name type="scientific">Salpingoeca rosetta (strain ATCC 50818 / BSB-021)</name>
    <dbReference type="NCBI Taxonomy" id="946362"/>
    <lineage>
        <taxon>Eukaryota</taxon>
        <taxon>Choanoflagellata</taxon>
        <taxon>Craspedida</taxon>
        <taxon>Salpingoecidae</taxon>
        <taxon>Salpingoeca</taxon>
    </lineage>
</organism>
<evidence type="ECO:0000256" key="10">
    <source>
        <dbReference type="ARBA" id="ARBA00030563"/>
    </source>
</evidence>
<dbReference type="EC" id="6.1.1.6" evidence="3 12"/>
<dbReference type="NCBIfam" id="TIGR00499">
    <property type="entry name" value="lysS_bact"/>
    <property type="match status" value="1"/>
</dbReference>
<reference evidence="15" key="1">
    <citation type="submission" date="2009-08" db="EMBL/GenBank/DDBJ databases">
        <title>Annotation of Salpingoeca rosetta.</title>
        <authorList>
            <consortium name="The Broad Institute Genome Sequencing Platform"/>
            <person name="Russ C."/>
            <person name="Cuomo C."/>
            <person name="Burger G."/>
            <person name="Gray M.W."/>
            <person name="Holland P.W.H."/>
            <person name="King N."/>
            <person name="Lang F.B.F."/>
            <person name="Roger A.J."/>
            <person name="Ruiz-Trillo I."/>
            <person name="Young S.K."/>
            <person name="Zeng Q."/>
            <person name="Gargeya S."/>
            <person name="Alvarado L."/>
            <person name="Berlin A."/>
            <person name="Chapman S.B."/>
            <person name="Chen Z."/>
            <person name="Freedman E."/>
            <person name="Gellesch M."/>
            <person name="Goldberg J."/>
            <person name="Griggs A."/>
            <person name="Gujja S."/>
            <person name="Heilman E."/>
            <person name="Heiman D."/>
            <person name="Howarth C."/>
            <person name="Mehta T."/>
            <person name="Neiman D."/>
            <person name="Pearson M."/>
            <person name="Roberts A."/>
            <person name="Saif S."/>
            <person name="Shea T."/>
            <person name="Shenoy N."/>
            <person name="Sisk P."/>
            <person name="Stolte C."/>
            <person name="Sykes S."/>
            <person name="White J."/>
            <person name="Yandava C."/>
            <person name="Haas B."/>
            <person name="Nusbaum C."/>
            <person name="Birren B."/>
        </authorList>
    </citation>
    <scope>NUCLEOTIDE SEQUENCE [LARGE SCALE GENOMIC DNA]</scope>
    <source>
        <strain evidence="15">ATCC 50818</strain>
    </source>
</reference>
<feature type="region of interest" description="Disordered" evidence="13">
    <location>
        <begin position="1"/>
        <end position="57"/>
    </location>
</feature>
<evidence type="ECO:0000256" key="4">
    <source>
        <dbReference type="ARBA" id="ARBA00022490"/>
    </source>
</evidence>
<dbReference type="InterPro" id="IPR004365">
    <property type="entry name" value="NA-bd_OB_tRNA"/>
</dbReference>
<dbReference type="NCBIfam" id="NF001756">
    <property type="entry name" value="PRK00484.1"/>
    <property type="match status" value="1"/>
</dbReference>
<accession>F2TYB2</accession>
<dbReference type="Gene3D" id="3.30.930.10">
    <property type="entry name" value="Bira Bifunctional Protein, Domain 2"/>
    <property type="match status" value="1"/>
</dbReference>
<dbReference type="Proteomes" id="UP000007799">
    <property type="component" value="Unassembled WGS sequence"/>
</dbReference>
<keyword evidence="6" id="KW-0547">Nucleotide-binding</keyword>
<evidence type="ECO:0000256" key="11">
    <source>
        <dbReference type="ARBA" id="ARBA00048573"/>
    </source>
</evidence>
<dbReference type="RefSeq" id="XP_004998546.1">
    <property type="nucleotide sequence ID" value="XM_004998489.1"/>
</dbReference>
<dbReference type="InterPro" id="IPR012340">
    <property type="entry name" value="NA-bd_OB-fold"/>
</dbReference>
<comment type="similarity">
    <text evidence="2">Belongs to the class-II aminoacyl-tRNA synthetase family.</text>
</comment>
<evidence type="ECO:0000313" key="15">
    <source>
        <dbReference type="EMBL" id="EGD76371.1"/>
    </source>
</evidence>
<evidence type="ECO:0000259" key="14">
    <source>
        <dbReference type="PROSITE" id="PS50862"/>
    </source>
</evidence>
<dbReference type="InterPro" id="IPR044136">
    <property type="entry name" value="Lys-tRNA-ligase_II_N"/>
</dbReference>
<feature type="compositionally biased region" description="Basic residues" evidence="13">
    <location>
        <begin position="588"/>
        <end position="598"/>
    </location>
</feature>
<dbReference type="SUPFAM" id="SSF55681">
    <property type="entry name" value="Class II aaRS and biotin synthetases"/>
    <property type="match status" value="1"/>
</dbReference>
<dbReference type="InterPro" id="IPR045864">
    <property type="entry name" value="aa-tRNA-synth_II/BPL/LPL"/>
</dbReference>
<feature type="compositionally biased region" description="Basic and acidic residues" evidence="13">
    <location>
        <begin position="42"/>
        <end position="53"/>
    </location>
</feature>
<evidence type="ECO:0000256" key="7">
    <source>
        <dbReference type="ARBA" id="ARBA00022840"/>
    </source>
</evidence>
<feature type="compositionally biased region" description="Low complexity" evidence="13">
    <location>
        <begin position="30"/>
        <end position="41"/>
    </location>
</feature>
<gene>
    <name evidence="15" type="ORF">PTSG_01071</name>
</gene>
<dbReference type="GO" id="GO:0000049">
    <property type="term" value="F:tRNA binding"/>
    <property type="evidence" value="ECO:0007669"/>
    <property type="project" value="TreeGrafter"/>
</dbReference>
<dbReference type="InterPro" id="IPR004364">
    <property type="entry name" value="Aa-tRNA-synt_II"/>
</dbReference>
<dbReference type="KEGG" id="sre:PTSG_01071"/>
<dbReference type="PANTHER" id="PTHR42918">
    <property type="entry name" value="LYSYL-TRNA SYNTHETASE"/>
    <property type="match status" value="1"/>
</dbReference>
<keyword evidence="4" id="KW-0963">Cytoplasm</keyword>
<dbReference type="PRINTS" id="PR00982">
    <property type="entry name" value="TRNASYNTHLYS"/>
</dbReference>
<dbReference type="STRING" id="946362.F2TYB2"/>
<evidence type="ECO:0000256" key="2">
    <source>
        <dbReference type="ARBA" id="ARBA00008226"/>
    </source>
</evidence>
<feature type="domain" description="Aminoacyl-transfer RNA synthetases class-II family profile" evidence="14">
    <location>
        <begin position="227"/>
        <end position="558"/>
    </location>
</feature>
<evidence type="ECO:0000256" key="5">
    <source>
        <dbReference type="ARBA" id="ARBA00022598"/>
    </source>
</evidence>
<dbReference type="OMA" id="WIPGEPR"/>
<dbReference type="GO" id="GO:0004824">
    <property type="term" value="F:lysine-tRNA ligase activity"/>
    <property type="evidence" value="ECO:0007669"/>
    <property type="project" value="UniProtKB-EC"/>
</dbReference>
<dbReference type="Gene3D" id="2.40.50.140">
    <property type="entry name" value="Nucleic acid-binding proteins"/>
    <property type="match status" value="1"/>
</dbReference>
<dbReference type="GO" id="GO:0005524">
    <property type="term" value="F:ATP binding"/>
    <property type="evidence" value="ECO:0007669"/>
    <property type="project" value="UniProtKB-KW"/>
</dbReference>
<keyword evidence="16" id="KW-1185">Reference proteome</keyword>
<proteinExistence type="inferred from homology"/>
<dbReference type="GO" id="GO:0005829">
    <property type="term" value="C:cytosol"/>
    <property type="evidence" value="ECO:0007669"/>
    <property type="project" value="TreeGrafter"/>
</dbReference>
<keyword evidence="7" id="KW-0067">ATP-binding</keyword>
<dbReference type="CDD" id="cd00775">
    <property type="entry name" value="LysRS_core"/>
    <property type="match status" value="1"/>
</dbReference>
<evidence type="ECO:0000256" key="1">
    <source>
        <dbReference type="ARBA" id="ARBA00004496"/>
    </source>
</evidence>
<dbReference type="FunFam" id="2.40.50.140:FF:000050">
    <property type="entry name" value="Lysine--tRNA ligase"/>
    <property type="match status" value="1"/>
</dbReference>
<dbReference type="Pfam" id="PF01336">
    <property type="entry name" value="tRNA_anti-codon"/>
    <property type="match status" value="1"/>
</dbReference>
<evidence type="ECO:0000256" key="9">
    <source>
        <dbReference type="ARBA" id="ARBA00023146"/>
    </source>
</evidence>
<dbReference type="GeneID" id="16079138"/>
<dbReference type="eggNOG" id="KOG1885">
    <property type="taxonomic scope" value="Eukaryota"/>
</dbReference>
<dbReference type="InterPro" id="IPR018149">
    <property type="entry name" value="Lys-tRNA-synth_II_C"/>
</dbReference>
<keyword evidence="9 15" id="KW-0030">Aminoacyl-tRNA synthetase</keyword>
<evidence type="ECO:0000256" key="8">
    <source>
        <dbReference type="ARBA" id="ARBA00022917"/>
    </source>
</evidence>
<evidence type="ECO:0000256" key="3">
    <source>
        <dbReference type="ARBA" id="ARBA00013166"/>
    </source>
</evidence>
<dbReference type="InterPro" id="IPR006195">
    <property type="entry name" value="aa-tRNA-synth_II"/>
</dbReference>
<comment type="subcellular location">
    <subcellularLocation>
        <location evidence="1">Cytoplasm</location>
    </subcellularLocation>
</comment>
<dbReference type="PROSITE" id="PS50862">
    <property type="entry name" value="AA_TRNA_LIGASE_II"/>
    <property type="match status" value="1"/>
</dbReference>
<dbReference type="FunCoup" id="F2TYB2">
    <property type="interactions" value="1806"/>
</dbReference>
<dbReference type="InterPro" id="IPR002313">
    <property type="entry name" value="Lys-tRNA-ligase_II"/>
</dbReference>
<dbReference type="InParanoid" id="F2TYB2"/>
<evidence type="ECO:0000313" key="16">
    <source>
        <dbReference type="Proteomes" id="UP000007799"/>
    </source>
</evidence>
<evidence type="ECO:0000256" key="6">
    <source>
        <dbReference type="ARBA" id="ARBA00022741"/>
    </source>
</evidence>
<feature type="compositionally biased region" description="Basic and acidic residues" evidence="13">
    <location>
        <begin position="599"/>
        <end position="629"/>
    </location>
</feature>
<feature type="compositionally biased region" description="Basic and acidic residues" evidence="13">
    <location>
        <begin position="574"/>
        <end position="587"/>
    </location>
</feature>
<keyword evidence="5" id="KW-0436">Ligase</keyword>
<dbReference type="CDD" id="cd04322">
    <property type="entry name" value="LysRS_N"/>
    <property type="match status" value="1"/>
</dbReference>
<dbReference type="AlphaFoldDB" id="F2TYB2"/>
<comment type="catalytic activity">
    <reaction evidence="11 12">
        <text>tRNA(Lys) + L-lysine + ATP = L-lysyl-tRNA(Lys) + AMP + diphosphate</text>
        <dbReference type="Rhea" id="RHEA:20792"/>
        <dbReference type="Rhea" id="RHEA-COMP:9696"/>
        <dbReference type="Rhea" id="RHEA-COMP:9697"/>
        <dbReference type="ChEBI" id="CHEBI:30616"/>
        <dbReference type="ChEBI" id="CHEBI:32551"/>
        <dbReference type="ChEBI" id="CHEBI:33019"/>
        <dbReference type="ChEBI" id="CHEBI:78442"/>
        <dbReference type="ChEBI" id="CHEBI:78529"/>
        <dbReference type="ChEBI" id="CHEBI:456215"/>
        <dbReference type="EC" id="6.1.1.6"/>
    </reaction>
</comment>
<protein>
    <recommendedName>
        <fullName evidence="3 12">Lysine--tRNA ligase</fullName>
        <ecNumber evidence="3 12">6.1.1.6</ecNumber>
    </recommendedName>
    <alternativeName>
        <fullName evidence="10 12">Lysyl-tRNA synthetase</fullName>
    </alternativeName>
</protein>
<dbReference type="HAMAP" id="MF_00252">
    <property type="entry name" value="Lys_tRNA_synth_class2"/>
    <property type="match status" value="1"/>
</dbReference>
<dbReference type="GO" id="GO:0017101">
    <property type="term" value="C:aminoacyl-tRNA synthetase multienzyme complex"/>
    <property type="evidence" value="ECO:0007669"/>
    <property type="project" value="TreeGrafter"/>
</dbReference>